<dbReference type="RefSeq" id="WP_424586749.1">
    <property type="nucleotide sequence ID" value="NZ_JBNARP010000003.1"/>
</dbReference>
<name>A0A2J6WFH8_9BACT</name>
<dbReference type="Proteomes" id="UP000237040">
    <property type="component" value="Unassembled WGS sequence"/>
</dbReference>
<dbReference type="Gene3D" id="1.10.287.1490">
    <property type="match status" value="1"/>
</dbReference>
<accession>A0A2J6WFH8</accession>
<evidence type="ECO:0000313" key="2">
    <source>
        <dbReference type="EMBL" id="PMP68403.1"/>
    </source>
</evidence>
<evidence type="ECO:0008006" key="4">
    <source>
        <dbReference type="Google" id="ProtNLM"/>
    </source>
</evidence>
<comment type="caution">
    <text evidence="2">The sequence shown here is derived from an EMBL/GenBank/DDBJ whole genome shotgun (WGS) entry which is preliminary data.</text>
</comment>
<feature type="coiled-coil region" evidence="1">
    <location>
        <begin position="51"/>
        <end position="166"/>
    </location>
</feature>
<organism evidence="2 3">
    <name type="scientific">Caldisericum exile</name>
    <dbReference type="NCBI Taxonomy" id="693075"/>
    <lineage>
        <taxon>Bacteria</taxon>
        <taxon>Pseudomonadati</taxon>
        <taxon>Caldisericota/Cryosericota group</taxon>
        <taxon>Caldisericota</taxon>
        <taxon>Caldisericia</taxon>
        <taxon>Caldisericales</taxon>
        <taxon>Caldisericaceae</taxon>
        <taxon>Caldisericum</taxon>
    </lineage>
</organism>
<keyword evidence="1" id="KW-0175">Coiled coil</keyword>
<sequence length="237" mass="27777">MSYLEKLYEVETKLTITHEKEKRVKEIEEELKIEDQIKNLSSEIDEINLSKSGFIKRKNEIEREIEETERELKSVQTAIESNQFKTQKELKAAKKTEENLVAKLDELKKSLSFVNSEIADKEKKIKEISDNIVKLKNRYNNIQEEYNKLEKEIKEEREALDKEFDSVLSTLPLEFAREYLSIREDFPDGAISQVDHGHCGNCGVKLPLEFIEFLKETKGDKILRCEICGKILYLKIE</sequence>
<gene>
    <name evidence="2" type="ORF">C0189_01375</name>
</gene>
<reference evidence="2 3" key="1">
    <citation type="submission" date="2018-01" db="EMBL/GenBank/DDBJ databases">
        <title>Metagenomic assembled genomes from two thermal pools in the Uzon Caldera, Kamchatka, Russia.</title>
        <authorList>
            <person name="Wilkins L."/>
            <person name="Ettinger C."/>
        </authorList>
    </citation>
    <scope>NUCLEOTIDE SEQUENCE [LARGE SCALE GENOMIC DNA]</scope>
    <source>
        <strain evidence="2">ZAV-07</strain>
    </source>
</reference>
<dbReference type="EMBL" id="PNIL01000020">
    <property type="protein sequence ID" value="PMP68403.1"/>
    <property type="molecule type" value="Genomic_DNA"/>
</dbReference>
<dbReference type="AlphaFoldDB" id="A0A2J6WFH8"/>
<proteinExistence type="predicted"/>
<evidence type="ECO:0000256" key="1">
    <source>
        <dbReference type="SAM" id="Coils"/>
    </source>
</evidence>
<evidence type="ECO:0000313" key="3">
    <source>
        <dbReference type="Proteomes" id="UP000237040"/>
    </source>
</evidence>
<protein>
    <recommendedName>
        <fullName evidence="4">C4-type zinc ribbon domain-containing protein</fullName>
    </recommendedName>
</protein>